<dbReference type="Proteomes" id="UP000266673">
    <property type="component" value="Unassembled WGS sequence"/>
</dbReference>
<sequence length="49" mass="5820">MIKGISPNVKDEILIKMMKMEDEDGRWEDEDKMGGNYFTDNHFIDTPFH</sequence>
<name>A0A397TZF5_9GLOM</name>
<protein>
    <submittedName>
        <fullName evidence="1">Uncharacterized protein</fullName>
    </submittedName>
</protein>
<gene>
    <name evidence="1" type="ORF">C2G38_2256816</name>
</gene>
<reference evidence="1 2" key="1">
    <citation type="submission" date="2018-06" db="EMBL/GenBank/DDBJ databases">
        <title>Comparative genomics reveals the genomic features of Rhizophagus irregularis, R. cerebriforme, R. diaphanum and Gigaspora rosea, and their symbiotic lifestyle signature.</title>
        <authorList>
            <person name="Morin E."/>
            <person name="San Clemente H."/>
            <person name="Chen E.C.H."/>
            <person name="De La Providencia I."/>
            <person name="Hainaut M."/>
            <person name="Kuo A."/>
            <person name="Kohler A."/>
            <person name="Murat C."/>
            <person name="Tang N."/>
            <person name="Roy S."/>
            <person name="Loubradou J."/>
            <person name="Henrissat B."/>
            <person name="Grigoriev I.V."/>
            <person name="Corradi N."/>
            <person name="Roux C."/>
            <person name="Martin F.M."/>
        </authorList>
    </citation>
    <scope>NUCLEOTIDE SEQUENCE [LARGE SCALE GENOMIC DNA]</scope>
    <source>
        <strain evidence="1 2">DAOM 194757</strain>
    </source>
</reference>
<evidence type="ECO:0000313" key="2">
    <source>
        <dbReference type="Proteomes" id="UP000266673"/>
    </source>
</evidence>
<comment type="caution">
    <text evidence="1">The sequence shown here is derived from an EMBL/GenBank/DDBJ whole genome shotgun (WGS) entry which is preliminary data.</text>
</comment>
<dbReference type="EMBL" id="QKWP01004864">
    <property type="protein sequence ID" value="RIB00206.1"/>
    <property type="molecule type" value="Genomic_DNA"/>
</dbReference>
<dbReference type="AlphaFoldDB" id="A0A397TZF5"/>
<accession>A0A397TZF5</accession>
<organism evidence="1 2">
    <name type="scientific">Gigaspora rosea</name>
    <dbReference type="NCBI Taxonomy" id="44941"/>
    <lineage>
        <taxon>Eukaryota</taxon>
        <taxon>Fungi</taxon>
        <taxon>Fungi incertae sedis</taxon>
        <taxon>Mucoromycota</taxon>
        <taxon>Glomeromycotina</taxon>
        <taxon>Glomeromycetes</taxon>
        <taxon>Diversisporales</taxon>
        <taxon>Gigasporaceae</taxon>
        <taxon>Gigaspora</taxon>
    </lineage>
</organism>
<proteinExistence type="predicted"/>
<keyword evidence="2" id="KW-1185">Reference proteome</keyword>
<evidence type="ECO:0000313" key="1">
    <source>
        <dbReference type="EMBL" id="RIB00206.1"/>
    </source>
</evidence>